<dbReference type="AlphaFoldDB" id="A0AA95HFK7"/>
<dbReference type="PANTHER" id="PTHR12526">
    <property type="entry name" value="GLYCOSYLTRANSFERASE"/>
    <property type="match status" value="1"/>
</dbReference>
<dbReference type="Proteomes" id="UP001301326">
    <property type="component" value="Chromosome"/>
</dbReference>
<keyword evidence="1" id="KW-0808">Transferase</keyword>
<evidence type="ECO:0000313" key="1">
    <source>
        <dbReference type="EMBL" id="WGZ96185.1"/>
    </source>
</evidence>
<reference evidence="1" key="1">
    <citation type="journal article" date="2023" name="Int. J. Mol. Sci.">
        <title>Metagenomics Revealed a New Genus 'Candidatus Thiocaldithrix dubininis' gen. nov., sp. nov. and a New Species 'Candidatus Thiothrix putei' sp. nov. in the Family Thiotrichaceae, Some Members of Which Have Traits of Both Na+- and H+-Motive Energetics.</title>
        <authorList>
            <person name="Ravin N.V."/>
            <person name="Muntyan M.S."/>
            <person name="Smolyakov D.D."/>
            <person name="Rudenko T.S."/>
            <person name="Beletsky A.V."/>
            <person name="Mardanov A.V."/>
            <person name="Grabovich M.Y."/>
        </authorList>
    </citation>
    <scope>NUCLEOTIDE SEQUENCE</scope>
    <source>
        <strain evidence="1">GKL-02</strain>
    </source>
</reference>
<protein>
    <submittedName>
        <fullName evidence="1">Glycosyltransferase family 4 protein</fullName>
        <ecNumber evidence="1">2.4.-.-</ecNumber>
    </submittedName>
</protein>
<dbReference type="Gene3D" id="3.40.50.2000">
    <property type="entry name" value="Glycogen Phosphorylase B"/>
    <property type="match status" value="2"/>
</dbReference>
<dbReference type="EMBL" id="CP124756">
    <property type="protein sequence ID" value="WGZ96185.1"/>
    <property type="molecule type" value="Genomic_DNA"/>
</dbReference>
<accession>A0AA95HFK7</accession>
<organism evidence="1">
    <name type="scientific">Candidatus Thiothrix putei</name>
    <dbReference type="NCBI Taxonomy" id="3080811"/>
    <lineage>
        <taxon>Bacteria</taxon>
        <taxon>Pseudomonadati</taxon>
        <taxon>Pseudomonadota</taxon>
        <taxon>Gammaproteobacteria</taxon>
        <taxon>Thiotrichales</taxon>
        <taxon>Thiotrichaceae</taxon>
        <taxon>Thiothrix</taxon>
    </lineage>
</organism>
<gene>
    <name evidence="1" type="ORF">QJT81_09490</name>
</gene>
<dbReference type="GO" id="GO:0016757">
    <property type="term" value="F:glycosyltransferase activity"/>
    <property type="evidence" value="ECO:0007669"/>
    <property type="project" value="UniProtKB-KW"/>
</dbReference>
<name>A0AA95HFK7_9GAMM</name>
<dbReference type="CDD" id="cd03801">
    <property type="entry name" value="GT4_PimA-like"/>
    <property type="match status" value="1"/>
</dbReference>
<reference evidence="1" key="2">
    <citation type="submission" date="2023-04" db="EMBL/GenBank/DDBJ databases">
        <authorList>
            <person name="Beletskiy A.V."/>
            <person name="Mardanov A.V."/>
            <person name="Ravin N.V."/>
        </authorList>
    </citation>
    <scope>NUCLEOTIDE SEQUENCE</scope>
    <source>
        <strain evidence="1">GKL-02</strain>
    </source>
</reference>
<sequence>MEIARARRAEMVAYFGCGYLTAIICWERCKLPVFSKKRGKRLLFLTKYDQTGASSRYRTYQYLPHLTSIDYSVSPLLTGQYLQQRFTQSRLAQLWFIAKAYAARCWCILQAPRHYDLLFIEYELLPYFPAWLERYLHWRKIPYIVDYDDALFHQYDHHRNPVIRQLLGNKIATVMRLSQHVIAGNRYLAEYAHNAGAKCVSIIPTVIDLEHYRKAADYPKAEVFTIVWIGSPSTTPYLKEVLPALQTLSQHYPLRLRLIGAGDIDMPGITVERLAWQQDKEVEYISQCHVGIMPLPDTPWTRGKCGFKLIQYMACGLPIIASPVGINAEIIESGKNGFLASNHKDWITAIEKFLKHPKSASDMGETGLKKIIQKYCLKKTQKKFATLIRCKLEKYE</sequence>
<keyword evidence="1" id="KW-0328">Glycosyltransferase</keyword>
<dbReference type="Pfam" id="PF13692">
    <property type="entry name" value="Glyco_trans_1_4"/>
    <property type="match status" value="1"/>
</dbReference>
<dbReference type="EC" id="2.4.-.-" evidence="1"/>
<dbReference type="SUPFAM" id="SSF53756">
    <property type="entry name" value="UDP-Glycosyltransferase/glycogen phosphorylase"/>
    <property type="match status" value="1"/>
</dbReference>
<proteinExistence type="predicted"/>
<dbReference type="KEGG" id="tput:QJT81_09490"/>